<feature type="binding site" evidence="2">
    <location>
        <begin position="149"/>
        <end position="153"/>
    </location>
    <ligand>
        <name>ATP</name>
        <dbReference type="ChEBI" id="CHEBI:30616"/>
    </ligand>
</feature>
<dbReference type="Gene3D" id="3.40.50.300">
    <property type="entry name" value="P-loop containing nucleotide triphosphate hydrolases"/>
    <property type="match status" value="1"/>
</dbReference>
<dbReference type="GO" id="GO:0005524">
    <property type="term" value="F:ATP binding"/>
    <property type="evidence" value="ECO:0007669"/>
    <property type="project" value="UniProtKB-KW"/>
</dbReference>
<feature type="active site" description="Proton acceptor" evidence="1">
    <location>
        <position position="97"/>
    </location>
</feature>
<keyword evidence="4" id="KW-0808">Transferase</keyword>
<keyword evidence="2" id="KW-0067">ATP-binding</keyword>
<dbReference type="KEGG" id="apac:S7S_15940"/>
<dbReference type="InterPro" id="IPR031314">
    <property type="entry name" value="DNK_dom"/>
</dbReference>
<organism evidence="4 5">
    <name type="scientific">Isoalcanivorax pacificus W11-5</name>
    <dbReference type="NCBI Taxonomy" id="391936"/>
    <lineage>
        <taxon>Bacteria</taxon>
        <taxon>Pseudomonadati</taxon>
        <taxon>Pseudomonadota</taxon>
        <taxon>Gammaproteobacteria</taxon>
        <taxon>Oceanospirillales</taxon>
        <taxon>Alcanivoracaceae</taxon>
        <taxon>Isoalcanivorax</taxon>
    </lineage>
</organism>
<dbReference type="PIRSF" id="PIRSF000705">
    <property type="entry name" value="DNK"/>
    <property type="match status" value="1"/>
</dbReference>
<dbReference type="AlphaFoldDB" id="A0A0B4XS55"/>
<dbReference type="EMBL" id="CP004387">
    <property type="protein sequence ID" value="AJD49600.1"/>
    <property type="molecule type" value="Genomic_DNA"/>
</dbReference>
<keyword evidence="4" id="KW-0418">Kinase</keyword>
<dbReference type="CDD" id="cd01673">
    <property type="entry name" value="dNK"/>
    <property type="match status" value="1"/>
</dbReference>
<accession>A0A0B4XS55</accession>
<dbReference type="PANTHER" id="PTHR10513">
    <property type="entry name" value="DEOXYNUCLEOSIDE KINASE"/>
    <property type="match status" value="1"/>
</dbReference>
<dbReference type="InterPro" id="IPR002624">
    <property type="entry name" value="DCK/DGK"/>
</dbReference>
<evidence type="ECO:0000259" key="3">
    <source>
        <dbReference type="Pfam" id="PF01712"/>
    </source>
</evidence>
<dbReference type="InterPro" id="IPR027417">
    <property type="entry name" value="P-loop_NTPase"/>
</dbReference>
<protein>
    <submittedName>
        <fullName evidence="4">Deoxynucleoside kinase</fullName>
    </submittedName>
</protein>
<name>A0A0B4XS55_9GAMM</name>
<reference evidence="4 5" key="1">
    <citation type="journal article" date="2012" name="J. Bacteriol.">
        <title>Genome sequence of an alkane-degrading bacterium, Alcanivorax pacificus type strain W11-5, isolated from deep sea sediment.</title>
        <authorList>
            <person name="Lai Q."/>
            <person name="Shao Z."/>
        </authorList>
    </citation>
    <scope>NUCLEOTIDE SEQUENCE [LARGE SCALE GENOMIC DNA]</scope>
    <source>
        <strain evidence="4 5">W11-5</strain>
    </source>
</reference>
<dbReference type="RefSeq" id="WP_008733347.1">
    <property type="nucleotide sequence ID" value="NZ_CP004387.1"/>
</dbReference>
<dbReference type="GO" id="GO:0019136">
    <property type="term" value="F:deoxynucleoside kinase activity"/>
    <property type="evidence" value="ECO:0007669"/>
    <property type="project" value="InterPro"/>
</dbReference>
<dbReference type="Proteomes" id="UP000006764">
    <property type="component" value="Chromosome"/>
</dbReference>
<keyword evidence="2" id="KW-0547">Nucleotide-binding</keyword>
<dbReference type="SUPFAM" id="SSF52540">
    <property type="entry name" value="P-loop containing nucleoside triphosphate hydrolases"/>
    <property type="match status" value="1"/>
</dbReference>
<dbReference type="PANTHER" id="PTHR10513:SF46">
    <property type="entry name" value="DEOXYGUANOSINE KINASE"/>
    <property type="match status" value="1"/>
</dbReference>
<keyword evidence="5" id="KW-1185">Reference proteome</keyword>
<evidence type="ECO:0000256" key="2">
    <source>
        <dbReference type="PIRSR" id="PIRSR000705-3"/>
    </source>
</evidence>
<evidence type="ECO:0000313" key="5">
    <source>
        <dbReference type="Proteomes" id="UP000006764"/>
    </source>
</evidence>
<sequence length="226" mass="26308">MLNERLQALRESGELPRFIAVEGPIGVGKTTLARRLGDTFNYEVLLEQAEANPFLERFYREPRHFALQTELFFLFQRAEQLRELKQNSLFEPVRVSDFLIDKNALFAEVTLDDDEFRLYQNVHKHLTFDAPRPDLVIYLQAPTSVLLQRIGKRGLAHERSIDADYLDRLNNAYARFFHFYDDAPLLIVNAADIDFAGNDDDYAQLLGYLLDIRRGRHYFNPRPLAG</sequence>
<feature type="binding site" evidence="2">
    <location>
        <begin position="23"/>
        <end position="31"/>
    </location>
    <ligand>
        <name>ATP</name>
        <dbReference type="ChEBI" id="CHEBI:30616"/>
    </ligand>
</feature>
<dbReference type="STRING" id="391936.S7S_15940"/>
<dbReference type="OrthoDB" id="9776634at2"/>
<dbReference type="Pfam" id="PF01712">
    <property type="entry name" value="dNK"/>
    <property type="match status" value="1"/>
</dbReference>
<proteinExistence type="predicted"/>
<dbReference type="InterPro" id="IPR050566">
    <property type="entry name" value="Deoxyribonucleoside_kinase"/>
</dbReference>
<dbReference type="GO" id="GO:0005737">
    <property type="term" value="C:cytoplasm"/>
    <property type="evidence" value="ECO:0007669"/>
    <property type="project" value="TreeGrafter"/>
</dbReference>
<evidence type="ECO:0000256" key="1">
    <source>
        <dbReference type="PIRSR" id="PIRSR000705-1"/>
    </source>
</evidence>
<gene>
    <name evidence="4" type="ORF">S7S_15940</name>
</gene>
<evidence type="ECO:0000313" key="4">
    <source>
        <dbReference type="EMBL" id="AJD49600.1"/>
    </source>
</evidence>
<feature type="domain" description="Deoxynucleoside kinase" evidence="3">
    <location>
        <begin position="19"/>
        <end position="205"/>
    </location>
</feature>
<dbReference type="HOGENOM" id="CLU_030466_2_0_6"/>